<sequence>MNIEEVVTSKLFQTSEMSPPEALIQMIAGKWVSQSIYVASSLGIADLLKDGAKHIDEIAQATGTYSPKLYRLLRALASIDVFIEIEEYKFALTPIAEYLRSDIPNSLRAFSRIEGDEWSWRSWGEILHAIKTNQSLFHRLYQVENAYEYFTKNSKSADLFNNAMTSLTRNTIIPVILDSYDFSCVEKVVDVGGGHGALIASILTSYPQISGVLYDLPHVTAEASRLLHEEGVAKRCEIVSGDFYVSIPSGGDAYILSQILHNFDDDHCIKILKNVRHAMAEKGKLLVIQAVISPGNEPCFNKFLDLALMISIDSGGQERSESRYCQLFEAAGFLLNQIVPSSAPVRVIEGVCI</sequence>
<keyword evidence="9" id="KW-1185">Reference proteome</keyword>
<keyword evidence="2" id="KW-0808">Transferase</keyword>
<dbReference type="RefSeq" id="WP_058183468.1">
    <property type="nucleotide sequence ID" value="NZ_LMTZ01000054.1"/>
</dbReference>
<dbReference type="InterPro" id="IPR036388">
    <property type="entry name" value="WH-like_DNA-bd_sf"/>
</dbReference>
<dbReference type="AlphaFoldDB" id="A0A0V7ZWA4"/>
<proteinExistence type="predicted"/>
<comment type="caution">
    <text evidence="7">The sequence shown here is derived from an EMBL/GenBank/DDBJ whole genome shotgun (WGS) entry which is preliminary data.</text>
</comment>
<dbReference type="InterPro" id="IPR029063">
    <property type="entry name" value="SAM-dependent_MTases_sf"/>
</dbReference>
<dbReference type="Gene3D" id="1.10.287.1350">
    <property type="match status" value="1"/>
</dbReference>
<evidence type="ECO:0000313" key="8">
    <source>
        <dbReference type="EMBL" id="KST68666.1"/>
    </source>
</evidence>
<feature type="domain" description="O-methyltransferase dimerisation" evidence="6">
    <location>
        <begin position="25"/>
        <end position="99"/>
    </location>
</feature>
<dbReference type="PANTHER" id="PTHR43712:SF2">
    <property type="entry name" value="O-METHYLTRANSFERASE CICE"/>
    <property type="match status" value="1"/>
</dbReference>
<dbReference type="InterPro" id="IPR001077">
    <property type="entry name" value="COMT_C"/>
</dbReference>
<dbReference type="InterPro" id="IPR036390">
    <property type="entry name" value="WH_DNA-bd_sf"/>
</dbReference>
<dbReference type="Pfam" id="PF08100">
    <property type="entry name" value="Dimerisation"/>
    <property type="match status" value="1"/>
</dbReference>
<evidence type="ECO:0000256" key="3">
    <source>
        <dbReference type="ARBA" id="ARBA00022691"/>
    </source>
</evidence>
<evidence type="ECO:0000259" key="6">
    <source>
        <dbReference type="Pfam" id="PF08100"/>
    </source>
</evidence>
<keyword evidence="1" id="KW-0489">Methyltransferase</keyword>
<dbReference type="PIRSF" id="PIRSF005739">
    <property type="entry name" value="O-mtase"/>
    <property type="match status" value="1"/>
</dbReference>
<evidence type="ECO:0000256" key="4">
    <source>
        <dbReference type="PIRSR" id="PIRSR005739-1"/>
    </source>
</evidence>
<name>A0A0V7ZWA4_9CYAN</name>
<dbReference type="OrthoDB" id="7418600at2"/>
<gene>
    <name evidence="7" type="ORF">BC008_01190</name>
    <name evidence="8" type="ORF">BC008_01535</name>
</gene>
<evidence type="ECO:0000256" key="1">
    <source>
        <dbReference type="ARBA" id="ARBA00022603"/>
    </source>
</evidence>
<keyword evidence="3" id="KW-0949">S-adenosyl-L-methionine</keyword>
<dbReference type="Pfam" id="PF00891">
    <property type="entry name" value="Methyltransf_2"/>
    <property type="match status" value="1"/>
</dbReference>
<evidence type="ECO:0000256" key="2">
    <source>
        <dbReference type="ARBA" id="ARBA00022679"/>
    </source>
</evidence>
<dbReference type="InterPro" id="IPR016461">
    <property type="entry name" value="COMT-like"/>
</dbReference>
<evidence type="ECO:0000313" key="9">
    <source>
        <dbReference type="Proteomes" id="UP000053372"/>
    </source>
</evidence>
<reference evidence="7 9" key="1">
    <citation type="journal article" date="2015" name="Genome Announc.">
        <title>Draft Genome of the Euendolithic (true boring) Cyanobacterium Mastigocoleus testarum strain BC008.</title>
        <authorList>
            <person name="Guida B.S."/>
            <person name="Garcia-Pichel F."/>
        </authorList>
    </citation>
    <scope>NUCLEOTIDE SEQUENCE [LARGE SCALE GENOMIC DNA]</scope>
    <source>
        <strain evidence="7 9">BC008</strain>
    </source>
</reference>
<accession>A0A0V7ZWA4</accession>
<evidence type="ECO:0008006" key="10">
    <source>
        <dbReference type="Google" id="ProtNLM"/>
    </source>
</evidence>
<dbReference type="GO" id="GO:0046983">
    <property type="term" value="F:protein dimerization activity"/>
    <property type="evidence" value="ECO:0007669"/>
    <property type="project" value="InterPro"/>
</dbReference>
<dbReference type="Proteomes" id="UP000053372">
    <property type="component" value="Unassembled WGS sequence"/>
</dbReference>
<protein>
    <recommendedName>
        <fullName evidence="10">Methyltransferase</fullName>
    </recommendedName>
</protein>
<dbReference type="CDD" id="cd02440">
    <property type="entry name" value="AdoMet_MTases"/>
    <property type="match status" value="1"/>
</dbReference>
<dbReference type="PROSITE" id="PS51683">
    <property type="entry name" value="SAM_OMT_II"/>
    <property type="match status" value="1"/>
</dbReference>
<dbReference type="Gene3D" id="3.40.50.150">
    <property type="entry name" value="Vaccinia Virus protein VP39"/>
    <property type="match status" value="1"/>
</dbReference>
<dbReference type="EMBL" id="LMTZ01000054">
    <property type="protein sequence ID" value="KST68666.1"/>
    <property type="molecule type" value="Genomic_DNA"/>
</dbReference>
<dbReference type="SUPFAM" id="SSF46785">
    <property type="entry name" value="Winged helix' DNA-binding domain"/>
    <property type="match status" value="1"/>
</dbReference>
<dbReference type="InterPro" id="IPR012967">
    <property type="entry name" value="COMT_dimerisation"/>
</dbReference>
<feature type="domain" description="O-methyltransferase C-terminal" evidence="5">
    <location>
        <begin position="129"/>
        <end position="333"/>
    </location>
</feature>
<feature type="active site" description="Proton acceptor" evidence="4">
    <location>
        <position position="261"/>
    </location>
</feature>
<dbReference type="GO" id="GO:0008171">
    <property type="term" value="F:O-methyltransferase activity"/>
    <property type="evidence" value="ECO:0007669"/>
    <property type="project" value="InterPro"/>
</dbReference>
<dbReference type="PANTHER" id="PTHR43712">
    <property type="entry name" value="PUTATIVE (AFU_ORTHOLOGUE AFUA_4G14580)-RELATED"/>
    <property type="match status" value="1"/>
</dbReference>
<evidence type="ECO:0000313" key="7">
    <source>
        <dbReference type="EMBL" id="KST68511.1"/>
    </source>
</evidence>
<organism evidence="7 9">
    <name type="scientific">Mastigocoleus testarum BC008</name>
    <dbReference type="NCBI Taxonomy" id="371196"/>
    <lineage>
        <taxon>Bacteria</taxon>
        <taxon>Bacillati</taxon>
        <taxon>Cyanobacteriota</taxon>
        <taxon>Cyanophyceae</taxon>
        <taxon>Nostocales</taxon>
        <taxon>Hapalosiphonaceae</taxon>
        <taxon>Mastigocoleus</taxon>
    </lineage>
</organism>
<evidence type="ECO:0000259" key="5">
    <source>
        <dbReference type="Pfam" id="PF00891"/>
    </source>
</evidence>
<dbReference type="GO" id="GO:0032259">
    <property type="term" value="P:methylation"/>
    <property type="evidence" value="ECO:0007669"/>
    <property type="project" value="UniProtKB-KW"/>
</dbReference>
<dbReference type="SUPFAM" id="SSF53335">
    <property type="entry name" value="S-adenosyl-L-methionine-dependent methyltransferases"/>
    <property type="match status" value="1"/>
</dbReference>
<dbReference type="Gene3D" id="1.10.10.10">
    <property type="entry name" value="Winged helix-like DNA-binding domain superfamily/Winged helix DNA-binding domain"/>
    <property type="match status" value="1"/>
</dbReference>
<dbReference type="EMBL" id="LMTZ01000059">
    <property type="protein sequence ID" value="KST68511.1"/>
    <property type="molecule type" value="Genomic_DNA"/>
</dbReference>